<keyword evidence="5 9" id="KW-0676">Redox-active center</keyword>
<dbReference type="NCBIfam" id="TIGR01068">
    <property type="entry name" value="thioredoxin"/>
    <property type="match status" value="1"/>
</dbReference>
<evidence type="ECO:0000256" key="9">
    <source>
        <dbReference type="PIRSR" id="PIRSR000077-4"/>
    </source>
</evidence>
<dbReference type="GO" id="GO:0005829">
    <property type="term" value="C:cytosol"/>
    <property type="evidence" value="ECO:0007669"/>
    <property type="project" value="TreeGrafter"/>
</dbReference>
<dbReference type="PROSITE" id="PS00194">
    <property type="entry name" value="THIOREDOXIN_1"/>
    <property type="match status" value="1"/>
</dbReference>
<dbReference type="PIRSF" id="PIRSF000077">
    <property type="entry name" value="Thioredoxin"/>
    <property type="match status" value="1"/>
</dbReference>
<dbReference type="PROSITE" id="PS51352">
    <property type="entry name" value="THIOREDOXIN_2"/>
    <property type="match status" value="1"/>
</dbReference>
<dbReference type="RefSeq" id="WP_135030575.1">
    <property type="nucleotide sequence ID" value="NZ_BMLA01000004.1"/>
</dbReference>
<dbReference type="FunFam" id="3.40.30.10:FF:000001">
    <property type="entry name" value="Thioredoxin"/>
    <property type="match status" value="1"/>
</dbReference>
<feature type="disulfide bond" description="Redox-active" evidence="9">
    <location>
        <begin position="31"/>
        <end position="34"/>
    </location>
</feature>
<sequence length="107" mass="11488">MSTINVTDADFQEKVLDSDLPVLVDFWAEWCGPCRMLGPVLEEMAAEHEGKVVIAKLNVDENPASAAKFGVTSIPLVLGFQGGEKVAESVGAKPKQQLEKEFSALLG</sequence>
<dbReference type="SUPFAM" id="SSF52833">
    <property type="entry name" value="Thioredoxin-like"/>
    <property type="match status" value="1"/>
</dbReference>
<evidence type="ECO:0000256" key="4">
    <source>
        <dbReference type="ARBA" id="ARBA00023157"/>
    </source>
</evidence>
<organism evidence="10 11">
    <name type="scientific">Micrococcus flavus</name>
    <dbReference type="NCBI Taxonomy" id="384602"/>
    <lineage>
        <taxon>Bacteria</taxon>
        <taxon>Bacillati</taxon>
        <taxon>Actinomycetota</taxon>
        <taxon>Actinomycetes</taxon>
        <taxon>Micrococcales</taxon>
        <taxon>Micrococcaceae</taxon>
        <taxon>Micrococcus</taxon>
    </lineage>
</organism>
<dbReference type="InterPro" id="IPR005746">
    <property type="entry name" value="Thioredoxin"/>
</dbReference>
<keyword evidence="3" id="KW-0249">Electron transport</keyword>
<dbReference type="PANTHER" id="PTHR45663">
    <property type="entry name" value="GEO12009P1"/>
    <property type="match status" value="1"/>
</dbReference>
<evidence type="ECO:0000313" key="10">
    <source>
        <dbReference type="EMBL" id="MBB4883795.1"/>
    </source>
</evidence>
<keyword evidence="11" id="KW-1185">Reference proteome</keyword>
<comment type="caution">
    <text evidence="10">The sequence shown here is derived from an EMBL/GenBank/DDBJ whole genome shotgun (WGS) entry which is preliminary data.</text>
</comment>
<name>A0A4Y8WY78_9MICC</name>
<dbReference type="InterPro" id="IPR036249">
    <property type="entry name" value="Thioredoxin-like_sf"/>
</dbReference>
<evidence type="ECO:0000256" key="6">
    <source>
        <dbReference type="NCBIfam" id="TIGR01068"/>
    </source>
</evidence>
<dbReference type="AlphaFoldDB" id="A0A4Y8WY78"/>
<keyword evidence="4 9" id="KW-1015">Disulfide bond</keyword>
<dbReference type="CDD" id="cd02947">
    <property type="entry name" value="TRX_family"/>
    <property type="match status" value="1"/>
</dbReference>
<keyword evidence="2" id="KW-0813">Transport</keyword>
<dbReference type="Gene3D" id="3.40.30.10">
    <property type="entry name" value="Glutaredoxin"/>
    <property type="match status" value="1"/>
</dbReference>
<reference evidence="10 11" key="1">
    <citation type="submission" date="2020-08" db="EMBL/GenBank/DDBJ databases">
        <title>Sequencing the genomes of 1000 actinobacteria strains.</title>
        <authorList>
            <person name="Klenk H.-P."/>
        </authorList>
    </citation>
    <scope>NUCLEOTIDE SEQUENCE [LARGE SCALE GENOMIC DNA]</scope>
    <source>
        <strain evidence="10 11">DSM 19079</strain>
    </source>
</reference>
<feature type="site" description="Deprotonates C-terminal active site Cys" evidence="8">
    <location>
        <position position="25"/>
    </location>
</feature>
<comment type="similarity">
    <text evidence="1 7">Belongs to the thioredoxin family.</text>
</comment>
<dbReference type="PRINTS" id="PR00421">
    <property type="entry name" value="THIOREDOXIN"/>
</dbReference>
<dbReference type="Proteomes" id="UP000560081">
    <property type="component" value="Unassembled WGS sequence"/>
</dbReference>
<gene>
    <name evidence="10" type="ORF">BJ976_002146</name>
</gene>
<dbReference type="OrthoDB" id="9790390at2"/>
<evidence type="ECO:0000256" key="7">
    <source>
        <dbReference type="PIRNR" id="PIRNR000077"/>
    </source>
</evidence>
<dbReference type="InterPro" id="IPR013766">
    <property type="entry name" value="Thioredoxin_domain"/>
</dbReference>
<evidence type="ECO:0000256" key="2">
    <source>
        <dbReference type="ARBA" id="ARBA00022448"/>
    </source>
</evidence>
<evidence type="ECO:0000256" key="1">
    <source>
        <dbReference type="ARBA" id="ARBA00008987"/>
    </source>
</evidence>
<evidence type="ECO:0000313" key="11">
    <source>
        <dbReference type="Proteomes" id="UP000560081"/>
    </source>
</evidence>
<feature type="site" description="Contributes to redox potential value" evidence="8">
    <location>
        <position position="32"/>
    </location>
</feature>
<evidence type="ECO:0000256" key="8">
    <source>
        <dbReference type="PIRSR" id="PIRSR000077-1"/>
    </source>
</evidence>
<dbReference type="EMBL" id="JACHMC010000001">
    <property type="protein sequence ID" value="MBB4883795.1"/>
    <property type="molecule type" value="Genomic_DNA"/>
</dbReference>
<feature type="active site" description="Nucleophile" evidence="8">
    <location>
        <position position="31"/>
    </location>
</feature>
<feature type="site" description="Contributes to redox potential value" evidence="8">
    <location>
        <position position="33"/>
    </location>
</feature>
<dbReference type="InterPro" id="IPR017937">
    <property type="entry name" value="Thioredoxin_CS"/>
</dbReference>
<dbReference type="Pfam" id="PF00085">
    <property type="entry name" value="Thioredoxin"/>
    <property type="match status" value="1"/>
</dbReference>
<evidence type="ECO:0000256" key="3">
    <source>
        <dbReference type="ARBA" id="ARBA00022982"/>
    </source>
</evidence>
<proteinExistence type="inferred from homology"/>
<accession>A0A4Y8WY78</accession>
<feature type="active site" description="Nucleophile" evidence="8">
    <location>
        <position position="34"/>
    </location>
</feature>
<dbReference type="PANTHER" id="PTHR45663:SF11">
    <property type="entry name" value="GEO12009P1"/>
    <property type="match status" value="1"/>
</dbReference>
<dbReference type="GO" id="GO:0045454">
    <property type="term" value="P:cell redox homeostasis"/>
    <property type="evidence" value="ECO:0007669"/>
    <property type="project" value="TreeGrafter"/>
</dbReference>
<dbReference type="GO" id="GO:0015035">
    <property type="term" value="F:protein-disulfide reductase activity"/>
    <property type="evidence" value="ECO:0007669"/>
    <property type="project" value="UniProtKB-UniRule"/>
</dbReference>
<protein>
    <recommendedName>
        <fullName evidence="6 7">Thioredoxin</fullName>
    </recommendedName>
</protein>
<evidence type="ECO:0000256" key="5">
    <source>
        <dbReference type="ARBA" id="ARBA00023284"/>
    </source>
</evidence>